<dbReference type="GO" id="GO:0005737">
    <property type="term" value="C:cytoplasm"/>
    <property type="evidence" value="ECO:0007669"/>
    <property type="project" value="TreeGrafter"/>
</dbReference>
<dbReference type="Pfam" id="PF02782">
    <property type="entry name" value="FGGY_C"/>
    <property type="match status" value="1"/>
</dbReference>
<evidence type="ECO:0000256" key="4">
    <source>
        <dbReference type="ARBA" id="ARBA00022840"/>
    </source>
</evidence>
<accession>A0A318TRG5</accession>
<dbReference type="GO" id="GO:0008741">
    <property type="term" value="F:ribulokinase activity"/>
    <property type="evidence" value="ECO:0007669"/>
    <property type="project" value="InterPro"/>
</dbReference>
<name>A0A318TRG5_9BACL</name>
<keyword evidence="1 7" id="KW-0808">Transferase</keyword>
<evidence type="ECO:0000259" key="9">
    <source>
        <dbReference type="Pfam" id="PF02782"/>
    </source>
</evidence>
<sequence length="513" mass="57374">MVHKHLLGIDLGTQSVKIGIYNGKGNLLLKESVSYPTHHNNRSLSEQNAEDWWNALIKALRRANDNFDLSLIEGISVCATSSTVLMTDQNYQPIIPAQCWMDQRAVAEEEEINNNASSIVKNRLLYSGQKTSIEWMTTKSLWLKNNYDLTDKFILEQLDWINFKLTGEVAASQCNATCKWNYVNHQNGFSEEFFNEIGLEGITKHWPNRILKVGELVGKITEAAAEEIGLKTGTPVFQGGIDAHIGMIGSGSLEPGHLSMIMGTSFVHLMHHKEPIFNDALWGPYDSPLIENHWLLEGGQLSCGSLISWFLNEFYEGSTEVDKIYLELDEKIKEIDAGSEGLIILDSWKGNRTPYKNPYASGAFIGLTLSHSKFHIYRAILESIAYGTKNVIETFKCSSIPVKKIVAGGGGTKNAAWMQIISDVTGLPIFVPKDQEIGTKGTAIIAAYGIGLYSSIKEASDQMVEMQQVFEPDGKYKEKYDNGFQTYLELNKLLFPIMKKLNKGKEELHELCT</sequence>
<dbReference type="Gene3D" id="3.30.420.40">
    <property type="match status" value="2"/>
</dbReference>
<keyword evidence="4" id="KW-0067">ATP-binding</keyword>
<dbReference type="InterPro" id="IPR000577">
    <property type="entry name" value="Carb_kinase_FGGY"/>
</dbReference>
<feature type="domain" description="Carbohydrate kinase FGGY C-terminal" evidence="9">
    <location>
        <begin position="259"/>
        <end position="449"/>
    </location>
</feature>
<proteinExistence type="inferred from homology"/>
<keyword evidence="11" id="KW-1185">Reference proteome</keyword>
<dbReference type="InterPro" id="IPR018485">
    <property type="entry name" value="FGGY_C"/>
</dbReference>
<gene>
    <name evidence="10" type="ORF">BJ095_11737</name>
</gene>
<keyword evidence="5" id="KW-0054">Arabinose catabolism</keyword>
<dbReference type="GO" id="GO:0019569">
    <property type="term" value="P:L-arabinose catabolic process to D-xylulose 5-phosphate"/>
    <property type="evidence" value="ECO:0007669"/>
    <property type="project" value="InterPro"/>
</dbReference>
<dbReference type="PROSITE" id="PS00445">
    <property type="entry name" value="FGGY_KINASES_2"/>
    <property type="match status" value="1"/>
</dbReference>
<dbReference type="PIRSF" id="PIRSF000538">
    <property type="entry name" value="GlpK"/>
    <property type="match status" value="1"/>
</dbReference>
<keyword evidence="2" id="KW-0547">Nucleotide-binding</keyword>
<comment type="caution">
    <text evidence="10">The sequence shown here is derived from an EMBL/GenBank/DDBJ whole genome shotgun (WGS) entry which is preliminary data.</text>
</comment>
<dbReference type="EMBL" id="QJTJ01000017">
    <property type="protein sequence ID" value="PYF05628.1"/>
    <property type="molecule type" value="Genomic_DNA"/>
</dbReference>
<organism evidence="10 11">
    <name type="scientific">Ureibacillus chungkukjangi</name>
    <dbReference type="NCBI Taxonomy" id="1202712"/>
    <lineage>
        <taxon>Bacteria</taxon>
        <taxon>Bacillati</taxon>
        <taxon>Bacillota</taxon>
        <taxon>Bacilli</taxon>
        <taxon>Bacillales</taxon>
        <taxon>Caryophanaceae</taxon>
        <taxon>Ureibacillus</taxon>
    </lineage>
</organism>
<keyword evidence="6" id="KW-0119">Carbohydrate metabolism</keyword>
<dbReference type="PANTHER" id="PTHR43435:SF4">
    <property type="entry name" value="FGGY CARBOHYDRATE KINASE DOMAIN-CONTAINING PROTEIN"/>
    <property type="match status" value="1"/>
</dbReference>
<evidence type="ECO:0000256" key="7">
    <source>
        <dbReference type="RuleBase" id="RU003733"/>
    </source>
</evidence>
<dbReference type="InterPro" id="IPR018484">
    <property type="entry name" value="FGGY_N"/>
</dbReference>
<feature type="domain" description="Carbohydrate kinase FGGY N-terminal" evidence="8">
    <location>
        <begin position="6"/>
        <end position="249"/>
    </location>
</feature>
<evidence type="ECO:0000256" key="1">
    <source>
        <dbReference type="ARBA" id="ARBA00022679"/>
    </source>
</evidence>
<dbReference type="InterPro" id="IPR018483">
    <property type="entry name" value="Carb_kinase_FGGY_CS"/>
</dbReference>
<reference evidence="10 11" key="1">
    <citation type="submission" date="2018-06" db="EMBL/GenBank/DDBJ databases">
        <title>Genomic Encyclopedia of Archaeal and Bacterial Type Strains, Phase II (KMG-II): from individual species to whole genera.</title>
        <authorList>
            <person name="Goeker M."/>
        </authorList>
    </citation>
    <scope>NUCLEOTIDE SEQUENCE [LARGE SCALE GENOMIC DNA]</scope>
    <source>
        <strain evidence="10 11">KACC 16626</strain>
    </source>
</reference>
<dbReference type="GO" id="GO:0005524">
    <property type="term" value="F:ATP binding"/>
    <property type="evidence" value="ECO:0007669"/>
    <property type="project" value="UniProtKB-KW"/>
</dbReference>
<evidence type="ECO:0000256" key="6">
    <source>
        <dbReference type="ARBA" id="ARBA00023277"/>
    </source>
</evidence>
<evidence type="ECO:0000256" key="2">
    <source>
        <dbReference type="ARBA" id="ARBA00022741"/>
    </source>
</evidence>
<dbReference type="SUPFAM" id="SSF53067">
    <property type="entry name" value="Actin-like ATPase domain"/>
    <property type="match status" value="2"/>
</dbReference>
<dbReference type="InterPro" id="IPR043129">
    <property type="entry name" value="ATPase_NBD"/>
</dbReference>
<dbReference type="InterPro" id="IPR005929">
    <property type="entry name" value="Ribulokinase"/>
</dbReference>
<dbReference type="RefSeq" id="WP_107933564.1">
    <property type="nucleotide sequence ID" value="NZ_PYWJ01000006.1"/>
</dbReference>
<evidence type="ECO:0000256" key="3">
    <source>
        <dbReference type="ARBA" id="ARBA00022777"/>
    </source>
</evidence>
<protein>
    <submittedName>
        <fullName evidence="10">FGGY-family pentulose kinase</fullName>
    </submittedName>
</protein>
<comment type="similarity">
    <text evidence="7">Belongs to the FGGY kinase family.</text>
</comment>
<evidence type="ECO:0000256" key="5">
    <source>
        <dbReference type="ARBA" id="ARBA00022935"/>
    </source>
</evidence>
<dbReference type="CDD" id="cd07781">
    <property type="entry name" value="ASKHA_NBD_FGGY_L-RBK"/>
    <property type="match status" value="1"/>
</dbReference>
<dbReference type="AlphaFoldDB" id="A0A318TRG5"/>
<dbReference type="OrthoDB" id="9805576at2"/>
<keyword evidence="3 7" id="KW-0418">Kinase</keyword>
<evidence type="ECO:0000313" key="11">
    <source>
        <dbReference type="Proteomes" id="UP000247416"/>
    </source>
</evidence>
<dbReference type="Proteomes" id="UP000247416">
    <property type="component" value="Unassembled WGS sequence"/>
</dbReference>
<dbReference type="Pfam" id="PF00370">
    <property type="entry name" value="FGGY_N"/>
    <property type="match status" value="1"/>
</dbReference>
<dbReference type="GO" id="GO:0019150">
    <property type="term" value="F:D-ribulokinase activity"/>
    <property type="evidence" value="ECO:0007669"/>
    <property type="project" value="TreeGrafter"/>
</dbReference>
<evidence type="ECO:0000259" key="8">
    <source>
        <dbReference type="Pfam" id="PF00370"/>
    </source>
</evidence>
<dbReference type="PANTHER" id="PTHR43435">
    <property type="entry name" value="RIBULOKINASE"/>
    <property type="match status" value="1"/>
</dbReference>
<evidence type="ECO:0000313" key="10">
    <source>
        <dbReference type="EMBL" id="PYF05628.1"/>
    </source>
</evidence>